<sequence>MTPCCAIAKILRTGLLHKGRGITSSLLQGKGTNLDTRQEVICFTRDEGFSTCDIRRQQPIPRSRVDVWVKIHRFDSGGTKTKRRDRACDTKKTEPCDQFSRECSVPVKETRSSLEEKGEKMLQIFYDSQNFFLVSFC</sequence>
<dbReference type="AlphaFoldDB" id="A0A8X7QUW4"/>
<dbReference type="OrthoDB" id="1742661at2759"/>
<dbReference type="Proteomes" id="UP000886595">
    <property type="component" value="Unassembled WGS sequence"/>
</dbReference>
<dbReference type="EMBL" id="JAAMPC010000012">
    <property type="protein sequence ID" value="KAG2277100.1"/>
    <property type="molecule type" value="Genomic_DNA"/>
</dbReference>
<name>A0A8X7QUW4_BRACI</name>
<accession>A0A8X7QUW4</accession>
<proteinExistence type="predicted"/>
<organism evidence="1 2">
    <name type="scientific">Brassica carinata</name>
    <name type="common">Ethiopian mustard</name>
    <name type="synonym">Abyssinian cabbage</name>
    <dbReference type="NCBI Taxonomy" id="52824"/>
    <lineage>
        <taxon>Eukaryota</taxon>
        <taxon>Viridiplantae</taxon>
        <taxon>Streptophyta</taxon>
        <taxon>Embryophyta</taxon>
        <taxon>Tracheophyta</taxon>
        <taxon>Spermatophyta</taxon>
        <taxon>Magnoliopsida</taxon>
        <taxon>eudicotyledons</taxon>
        <taxon>Gunneridae</taxon>
        <taxon>Pentapetalae</taxon>
        <taxon>rosids</taxon>
        <taxon>malvids</taxon>
        <taxon>Brassicales</taxon>
        <taxon>Brassicaceae</taxon>
        <taxon>Brassiceae</taxon>
        <taxon>Brassica</taxon>
    </lineage>
</organism>
<evidence type="ECO:0000313" key="1">
    <source>
        <dbReference type="EMBL" id="KAG2277100.1"/>
    </source>
</evidence>
<keyword evidence="2" id="KW-1185">Reference proteome</keyword>
<comment type="caution">
    <text evidence="1">The sequence shown here is derived from an EMBL/GenBank/DDBJ whole genome shotgun (WGS) entry which is preliminary data.</text>
</comment>
<reference evidence="1 2" key="1">
    <citation type="submission" date="2020-02" db="EMBL/GenBank/DDBJ databases">
        <authorList>
            <person name="Ma Q."/>
            <person name="Huang Y."/>
            <person name="Song X."/>
            <person name="Pei D."/>
        </authorList>
    </citation>
    <scope>NUCLEOTIDE SEQUENCE [LARGE SCALE GENOMIC DNA]</scope>
    <source>
        <strain evidence="1">Sxm20200214</strain>
        <tissue evidence="1">Leaf</tissue>
    </source>
</reference>
<evidence type="ECO:0000313" key="2">
    <source>
        <dbReference type="Proteomes" id="UP000886595"/>
    </source>
</evidence>
<gene>
    <name evidence="1" type="ORF">Bca52824_059655</name>
</gene>
<protein>
    <submittedName>
        <fullName evidence="1">Uncharacterized protein</fullName>
    </submittedName>
</protein>